<dbReference type="PANTHER" id="PTHR43537:SF5">
    <property type="entry name" value="UXU OPERON TRANSCRIPTIONAL REGULATOR"/>
    <property type="match status" value="1"/>
</dbReference>
<dbReference type="OrthoDB" id="9028214at2"/>
<proteinExistence type="predicted"/>
<keyword evidence="2" id="KW-0238">DNA-binding</keyword>
<dbReference type="InterPro" id="IPR036388">
    <property type="entry name" value="WH-like_DNA-bd_sf"/>
</dbReference>
<dbReference type="GO" id="GO:0003700">
    <property type="term" value="F:DNA-binding transcription factor activity"/>
    <property type="evidence" value="ECO:0007669"/>
    <property type="project" value="InterPro"/>
</dbReference>
<dbReference type="Pfam" id="PF00392">
    <property type="entry name" value="GntR"/>
    <property type="match status" value="1"/>
</dbReference>
<evidence type="ECO:0000313" key="6">
    <source>
        <dbReference type="Proteomes" id="UP000305888"/>
    </source>
</evidence>
<dbReference type="SMART" id="SM00345">
    <property type="entry name" value="HTH_GNTR"/>
    <property type="match status" value="1"/>
</dbReference>
<organism evidence="5 6">
    <name type="scientific">Paroceanicella profunda</name>
    <dbReference type="NCBI Taxonomy" id="2579971"/>
    <lineage>
        <taxon>Bacteria</taxon>
        <taxon>Pseudomonadati</taxon>
        <taxon>Pseudomonadota</taxon>
        <taxon>Alphaproteobacteria</taxon>
        <taxon>Rhodobacterales</taxon>
        <taxon>Paracoccaceae</taxon>
        <taxon>Paroceanicella</taxon>
    </lineage>
</organism>
<dbReference type="InterPro" id="IPR011711">
    <property type="entry name" value="GntR_C"/>
</dbReference>
<dbReference type="Gene3D" id="1.10.10.10">
    <property type="entry name" value="Winged helix-like DNA-binding domain superfamily/Winged helix DNA-binding domain"/>
    <property type="match status" value="1"/>
</dbReference>
<reference evidence="5 6" key="1">
    <citation type="submission" date="2019-06" db="EMBL/GenBank/DDBJ databases">
        <title>Genome sequence of Rhodobacteraceae bacterium D4M1.</title>
        <authorList>
            <person name="Cao J."/>
        </authorList>
    </citation>
    <scope>NUCLEOTIDE SEQUENCE [LARGE SCALE GENOMIC DNA]</scope>
    <source>
        <strain evidence="5 6">D4M1</strain>
        <plasmid evidence="6">pd4m1a</plasmid>
    </source>
</reference>
<dbReference type="RefSeq" id="WP_138573613.1">
    <property type="nucleotide sequence ID" value="NZ_CP040819.1"/>
</dbReference>
<protein>
    <submittedName>
        <fullName evidence="5">FadR family transcriptional regulator</fullName>
    </submittedName>
</protein>
<dbReference type="CDD" id="cd07377">
    <property type="entry name" value="WHTH_GntR"/>
    <property type="match status" value="1"/>
</dbReference>
<evidence type="ECO:0000256" key="1">
    <source>
        <dbReference type="ARBA" id="ARBA00023015"/>
    </source>
</evidence>
<dbReference type="InterPro" id="IPR008920">
    <property type="entry name" value="TF_FadR/GntR_C"/>
</dbReference>
<dbReference type="SUPFAM" id="SSF46785">
    <property type="entry name" value="Winged helix' DNA-binding domain"/>
    <property type="match status" value="1"/>
</dbReference>
<keyword evidence="6" id="KW-1185">Reference proteome</keyword>
<dbReference type="AlphaFoldDB" id="A0A5B8FYK1"/>
<dbReference type="Gene3D" id="1.20.120.530">
    <property type="entry name" value="GntR ligand-binding domain-like"/>
    <property type="match status" value="1"/>
</dbReference>
<dbReference type="SUPFAM" id="SSF48008">
    <property type="entry name" value="GntR ligand-binding domain-like"/>
    <property type="match status" value="1"/>
</dbReference>
<keyword evidence="3" id="KW-0804">Transcription</keyword>
<dbReference type="SMART" id="SM00895">
    <property type="entry name" value="FCD"/>
    <property type="match status" value="1"/>
</dbReference>
<sequence>MTDTEGLTRSAEVYEGLLSAILEGRLARGARLPTEAELGRDYGVSRPVVRSALARLREDGIIASRRGSGSYVLRRPSRTVVDFVPIGSISDIQRCYEFRLEFESAAAALAAQRRNEADLAALKQAYERMLESGRDGHPSVDDDAAFHARLIAATHNDYYVTVHAALAPQIRFGIDLSRNLTLAQASERLVQVQQEHADVYRAIGDALPDAARAAMRRHIQSARDRMFEGVS</sequence>
<name>A0A5B8FYK1_9RHOB</name>
<dbReference type="PRINTS" id="PR00035">
    <property type="entry name" value="HTHGNTR"/>
</dbReference>
<dbReference type="GO" id="GO:0003677">
    <property type="term" value="F:DNA binding"/>
    <property type="evidence" value="ECO:0007669"/>
    <property type="project" value="UniProtKB-KW"/>
</dbReference>
<gene>
    <name evidence="5" type="ORF">FDP22_19115</name>
</gene>
<evidence type="ECO:0000313" key="5">
    <source>
        <dbReference type="EMBL" id="QDL93986.1"/>
    </source>
</evidence>
<keyword evidence="1" id="KW-0805">Transcription regulation</keyword>
<geneLocation type="plasmid" evidence="6">
    <name>pd4m1a</name>
</geneLocation>
<dbReference type="Pfam" id="PF07729">
    <property type="entry name" value="FCD"/>
    <property type="match status" value="1"/>
</dbReference>
<dbReference type="PANTHER" id="PTHR43537">
    <property type="entry name" value="TRANSCRIPTIONAL REGULATOR, GNTR FAMILY"/>
    <property type="match status" value="1"/>
</dbReference>
<dbReference type="InterPro" id="IPR036390">
    <property type="entry name" value="WH_DNA-bd_sf"/>
</dbReference>
<accession>A0A5B8FYK1</accession>
<dbReference type="InterPro" id="IPR000524">
    <property type="entry name" value="Tscrpt_reg_HTH_GntR"/>
</dbReference>
<evidence type="ECO:0000259" key="4">
    <source>
        <dbReference type="PROSITE" id="PS50949"/>
    </source>
</evidence>
<feature type="domain" description="HTH gntR-type" evidence="4">
    <location>
        <begin position="7"/>
        <end position="75"/>
    </location>
</feature>
<dbReference type="Proteomes" id="UP000305888">
    <property type="component" value="Plasmid pD4M1A"/>
</dbReference>
<dbReference type="PROSITE" id="PS50949">
    <property type="entry name" value="HTH_GNTR"/>
    <property type="match status" value="1"/>
</dbReference>
<dbReference type="EMBL" id="CP040819">
    <property type="protein sequence ID" value="QDL93986.1"/>
    <property type="molecule type" value="Genomic_DNA"/>
</dbReference>
<keyword evidence="5" id="KW-0614">Plasmid</keyword>
<evidence type="ECO:0000256" key="2">
    <source>
        <dbReference type="ARBA" id="ARBA00023125"/>
    </source>
</evidence>
<dbReference type="KEGG" id="ppru:FDP22_19115"/>
<evidence type="ECO:0000256" key="3">
    <source>
        <dbReference type="ARBA" id="ARBA00023163"/>
    </source>
</evidence>